<dbReference type="InterPro" id="IPR000086">
    <property type="entry name" value="NUDIX_hydrolase_dom"/>
</dbReference>
<evidence type="ECO:0000313" key="3">
    <source>
        <dbReference type="EMBL" id="OGM32316.1"/>
    </source>
</evidence>
<evidence type="ECO:0000313" key="4">
    <source>
        <dbReference type="Proteomes" id="UP000178870"/>
    </source>
</evidence>
<dbReference type="InterPro" id="IPR020084">
    <property type="entry name" value="NUDIX_hydrolase_CS"/>
</dbReference>
<organism evidence="3 4">
    <name type="scientific">Candidatus Woesebacteria bacterium RIFCSPHIGHO2_01_FULL_44_21</name>
    <dbReference type="NCBI Taxonomy" id="1802503"/>
    <lineage>
        <taxon>Bacteria</taxon>
        <taxon>Candidatus Woeseibacteriota</taxon>
    </lineage>
</organism>
<name>A0A1F7YY81_9BACT</name>
<keyword evidence="1" id="KW-0378">Hydrolase</keyword>
<dbReference type="AlphaFoldDB" id="A0A1F7YY81"/>
<sequence length="236" mass="27663">MKQLHEIQLQILKKLLFANGLKFSELKPDNEMENNQFTFHLDQMIAMGHIAKTEHKYFLTQKGKEFANRMDTNKTAIPLQAKISVIIIPMKGKPKNRVFLIYTRLKQPFYGCQGFMSGKVNFGEKVIDAAKREFKEETNLDGRAQIVALKHYRVFDKKTKELLEDKFMFYCKVENPRGDLVPADEGKYGWVNRKDLKKYVTNHFESFDVLLEDIKLAESFDGHVKFIEIDHFSIKF</sequence>
<evidence type="ECO:0000259" key="2">
    <source>
        <dbReference type="PROSITE" id="PS51462"/>
    </source>
</evidence>
<dbReference type="InterPro" id="IPR036388">
    <property type="entry name" value="WH-like_DNA-bd_sf"/>
</dbReference>
<accession>A0A1F7YY81</accession>
<dbReference type="InterPro" id="IPR055771">
    <property type="entry name" value="DUF7347"/>
</dbReference>
<evidence type="ECO:0000256" key="1">
    <source>
        <dbReference type="ARBA" id="ARBA00022801"/>
    </source>
</evidence>
<dbReference type="InterPro" id="IPR015797">
    <property type="entry name" value="NUDIX_hydrolase-like_dom_sf"/>
</dbReference>
<dbReference type="PROSITE" id="PS51462">
    <property type="entry name" value="NUDIX"/>
    <property type="match status" value="1"/>
</dbReference>
<dbReference type="SUPFAM" id="SSF46785">
    <property type="entry name" value="Winged helix' DNA-binding domain"/>
    <property type="match status" value="1"/>
</dbReference>
<dbReference type="Pfam" id="PF00293">
    <property type="entry name" value="NUDIX"/>
    <property type="match status" value="1"/>
</dbReference>
<gene>
    <name evidence="3" type="ORF">A2803_04120</name>
</gene>
<feature type="domain" description="Nudix hydrolase" evidence="2">
    <location>
        <begin position="78"/>
        <end position="215"/>
    </location>
</feature>
<dbReference type="EMBL" id="MGGP01000016">
    <property type="protein sequence ID" value="OGM32316.1"/>
    <property type="molecule type" value="Genomic_DNA"/>
</dbReference>
<dbReference type="Gene3D" id="3.90.79.10">
    <property type="entry name" value="Nucleoside Triphosphate Pyrophosphohydrolase"/>
    <property type="match status" value="1"/>
</dbReference>
<reference evidence="3 4" key="1">
    <citation type="journal article" date="2016" name="Nat. Commun.">
        <title>Thousands of microbial genomes shed light on interconnected biogeochemical processes in an aquifer system.</title>
        <authorList>
            <person name="Anantharaman K."/>
            <person name="Brown C.T."/>
            <person name="Hug L.A."/>
            <person name="Sharon I."/>
            <person name="Castelle C.J."/>
            <person name="Probst A.J."/>
            <person name="Thomas B.C."/>
            <person name="Singh A."/>
            <person name="Wilkins M.J."/>
            <person name="Karaoz U."/>
            <person name="Brodie E.L."/>
            <person name="Williams K.H."/>
            <person name="Hubbard S.S."/>
            <person name="Banfield J.F."/>
        </authorList>
    </citation>
    <scope>NUCLEOTIDE SEQUENCE [LARGE SCALE GENOMIC DNA]</scope>
</reference>
<dbReference type="GO" id="GO:0016787">
    <property type="term" value="F:hydrolase activity"/>
    <property type="evidence" value="ECO:0007669"/>
    <property type="project" value="UniProtKB-KW"/>
</dbReference>
<dbReference type="Proteomes" id="UP000178870">
    <property type="component" value="Unassembled WGS sequence"/>
</dbReference>
<protein>
    <recommendedName>
        <fullName evidence="2">Nudix hydrolase domain-containing protein</fullName>
    </recommendedName>
</protein>
<dbReference type="Gene3D" id="1.10.10.10">
    <property type="entry name" value="Winged helix-like DNA-binding domain superfamily/Winged helix DNA-binding domain"/>
    <property type="match status" value="1"/>
</dbReference>
<dbReference type="PROSITE" id="PS00893">
    <property type="entry name" value="NUDIX_BOX"/>
    <property type="match status" value="1"/>
</dbReference>
<comment type="caution">
    <text evidence="3">The sequence shown here is derived from an EMBL/GenBank/DDBJ whole genome shotgun (WGS) entry which is preliminary data.</text>
</comment>
<dbReference type="InterPro" id="IPR036390">
    <property type="entry name" value="WH_DNA-bd_sf"/>
</dbReference>
<dbReference type="SUPFAM" id="SSF55811">
    <property type="entry name" value="Nudix"/>
    <property type="match status" value="1"/>
</dbReference>
<proteinExistence type="predicted"/>
<dbReference type="Pfam" id="PF24038">
    <property type="entry name" value="DUF7347"/>
    <property type="match status" value="1"/>
</dbReference>